<dbReference type="PROSITE" id="PS51732">
    <property type="entry name" value="ASN_GLN_ASE_3"/>
    <property type="match status" value="1"/>
</dbReference>
<dbReference type="PANTHER" id="PTHR11707:SF28">
    <property type="entry name" value="60 KDA LYSOPHOSPHOLIPASE"/>
    <property type="match status" value="1"/>
</dbReference>
<reference evidence="5 6" key="1">
    <citation type="submission" date="2022-07" db="EMBL/GenBank/DDBJ databases">
        <title>Methylomonas rivi sp. nov., Methylomonas rosea sp. nov., Methylomonas aureus sp. nov. and Methylomonas subterranea sp. nov., four novel methanotrophs isolated from a freshwater creek and the deep terrestrial subsurface.</title>
        <authorList>
            <person name="Abin C."/>
            <person name="Sankaranarayanan K."/>
            <person name="Garner C."/>
            <person name="Sindelar R."/>
            <person name="Kotary K."/>
            <person name="Garner R."/>
            <person name="Barclay S."/>
            <person name="Lawson P."/>
            <person name="Krumholz L."/>
        </authorList>
    </citation>
    <scope>NUCLEOTIDE SEQUENCE [LARGE SCALE GENOMIC DNA]</scope>
    <source>
        <strain evidence="5 6">SURF-2</strain>
    </source>
</reference>
<proteinExistence type="inferred from homology"/>
<dbReference type="InterPro" id="IPR037152">
    <property type="entry name" value="L-asparaginase_N_sf"/>
</dbReference>
<dbReference type="Gene3D" id="3.40.50.1170">
    <property type="entry name" value="L-asparaginase, N-terminal domain"/>
    <property type="match status" value="1"/>
</dbReference>
<keyword evidence="5" id="KW-0378">Hydrolase</keyword>
<evidence type="ECO:0000256" key="1">
    <source>
        <dbReference type="ARBA" id="ARBA00010518"/>
    </source>
</evidence>
<protein>
    <submittedName>
        <fullName evidence="5">Asparaginase domain-containing protein</fullName>
        <ecNumber evidence="5">3.5.1.1</ecNumber>
    </submittedName>
</protein>
<name>A0ABT1TEZ8_9GAMM</name>
<feature type="active site" evidence="2">
    <location>
        <position position="12"/>
    </location>
</feature>
<evidence type="ECO:0000313" key="5">
    <source>
        <dbReference type="EMBL" id="MCQ8104039.1"/>
    </source>
</evidence>
<dbReference type="InterPro" id="IPR027473">
    <property type="entry name" value="L-asparaginase_C"/>
</dbReference>
<dbReference type="PROSITE" id="PS00144">
    <property type="entry name" value="ASN_GLN_ASE_1"/>
    <property type="match status" value="1"/>
</dbReference>
<dbReference type="InterPro" id="IPR036152">
    <property type="entry name" value="Asp/glu_Ase-like_sf"/>
</dbReference>
<dbReference type="InterPro" id="IPR027474">
    <property type="entry name" value="L-asparaginase_N"/>
</dbReference>
<comment type="caution">
    <text evidence="5">The sequence shown here is derived from an EMBL/GenBank/DDBJ whole genome shotgun (WGS) entry which is preliminary data.</text>
</comment>
<sequence length="336" mass="37289">MKHILLVFTGGTIGSQVSHGTIDTHADAGYQLLQLFTRRDPDHERIRFTCLQPLQILSENLHPLAWQQIIEAVESQDLSRFDGIIVTHGTDTLAYSAAALGIYFNGLNIPLLLVSSNFPLDYPLANGLNNFVCAVDYIRQGRQAGVFVPYQNPGHAMQVHIATRLSNCLPLSGDFISVQSRPYLNYENGLFTELHALPARQTAGIELKNRFAGILLIKPYPGLNYRNFALENVDAVLHELYHSGTACASEQWGKDHSLPAFCERCRQSGIGFYMAPALKSDAAYSSTQRMLAGGGKMIWNTSIESAYAKLGLAYANYDDLNMIDDFISRDVAWEQV</sequence>
<dbReference type="Gene3D" id="3.40.50.40">
    <property type="match status" value="1"/>
</dbReference>
<dbReference type="PROSITE" id="PS00917">
    <property type="entry name" value="ASN_GLN_ASE_2"/>
    <property type="match status" value="1"/>
</dbReference>
<gene>
    <name evidence="5" type="ORF">NP590_07985</name>
</gene>
<dbReference type="Pfam" id="PF00710">
    <property type="entry name" value="Asparaginase"/>
    <property type="match status" value="1"/>
</dbReference>
<dbReference type="EC" id="3.5.1.1" evidence="5"/>
<evidence type="ECO:0000259" key="4">
    <source>
        <dbReference type="Pfam" id="PF00710"/>
    </source>
</evidence>
<dbReference type="SUPFAM" id="SSF53774">
    <property type="entry name" value="Glutaminase/Asparaginase"/>
    <property type="match status" value="1"/>
</dbReference>
<comment type="similarity">
    <text evidence="1">Belongs to the asparaginase 1 family.</text>
</comment>
<dbReference type="PANTHER" id="PTHR11707">
    <property type="entry name" value="L-ASPARAGINASE"/>
    <property type="match status" value="1"/>
</dbReference>
<dbReference type="InterPro" id="IPR006034">
    <property type="entry name" value="Asparaginase/glutaminase-like"/>
</dbReference>
<evidence type="ECO:0000256" key="3">
    <source>
        <dbReference type="PROSITE-ProRule" id="PRU10100"/>
    </source>
</evidence>
<organism evidence="5 6">
    <name type="scientific">Methylomonas subterranea</name>
    <dbReference type="NCBI Taxonomy" id="2952225"/>
    <lineage>
        <taxon>Bacteria</taxon>
        <taxon>Pseudomonadati</taxon>
        <taxon>Pseudomonadota</taxon>
        <taxon>Gammaproteobacteria</taxon>
        <taxon>Methylococcales</taxon>
        <taxon>Methylococcaceae</taxon>
        <taxon>Methylomonas</taxon>
    </lineage>
</organism>
<dbReference type="PRINTS" id="PR00139">
    <property type="entry name" value="ASNGLNASE"/>
</dbReference>
<dbReference type="PIRSF" id="PIRSF500176">
    <property type="entry name" value="L_ASNase"/>
    <property type="match status" value="1"/>
</dbReference>
<accession>A0ABT1TEZ8</accession>
<dbReference type="InterPro" id="IPR027475">
    <property type="entry name" value="Asparaginase/glutaminase_AS2"/>
</dbReference>
<dbReference type="SMART" id="SM00870">
    <property type="entry name" value="Asparaginase"/>
    <property type="match status" value="1"/>
</dbReference>
<evidence type="ECO:0000313" key="6">
    <source>
        <dbReference type="Proteomes" id="UP001524499"/>
    </source>
</evidence>
<dbReference type="InterPro" id="IPR020827">
    <property type="entry name" value="Asparaginase/glutaminase_AS1"/>
</dbReference>
<keyword evidence="6" id="KW-1185">Reference proteome</keyword>
<dbReference type="RefSeq" id="WP_256601799.1">
    <property type="nucleotide sequence ID" value="NZ_JANIBJ010000012.1"/>
</dbReference>
<dbReference type="Proteomes" id="UP001524499">
    <property type="component" value="Unassembled WGS sequence"/>
</dbReference>
<feature type="domain" description="L-asparaginase N-terminal" evidence="4">
    <location>
        <begin position="3"/>
        <end position="153"/>
    </location>
</feature>
<evidence type="ECO:0000256" key="2">
    <source>
        <dbReference type="PROSITE-ProRule" id="PRU10099"/>
    </source>
</evidence>
<dbReference type="GO" id="GO:0004067">
    <property type="term" value="F:asparaginase activity"/>
    <property type="evidence" value="ECO:0007669"/>
    <property type="project" value="UniProtKB-EC"/>
</dbReference>
<feature type="active site" evidence="3">
    <location>
        <position position="90"/>
    </location>
</feature>
<dbReference type="PIRSF" id="PIRSF001220">
    <property type="entry name" value="L-ASNase_gatD"/>
    <property type="match status" value="1"/>
</dbReference>
<dbReference type="EMBL" id="JANIBJ010000012">
    <property type="protein sequence ID" value="MCQ8104039.1"/>
    <property type="molecule type" value="Genomic_DNA"/>
</dbReference>